<comment type="similarity">
    <text evidence="3 10">Belongs to the phytosulfokine family.</text>
</comment>
<gene>
    <name evidence="11" type="ORF">GUJ93_ZPchr0013g35656</name>
</gene>
<evidence type="ECO:0000256" key="10">
    <source>
        <dbReference type="RuleBase" id="RU368031"/>
    </source>
</evidence>
<accession>A0A8J5WX66</accession>
<dbReference type="GO" id="GO:0005576">
    <property type="term" value="C:extracellular region"/>
    <property type="evidence" value="ECO:0007669"/>
    <property type="project" value="UniProtKB-SubCell"/>
</dbReference>
<dbReference type="Proteomes" id="UP000729402">
    <property type="component" value="Unassembled WGS sequence"/>
</dbReference>
<dbReference type="OrthoDB" id="1858282at2759"/>
<dbReference type="GO" id="GO:0008283">
    <property type="term" value="P:cell population proliferation"/>
    <property type="evidence" value="ECO:0007669"/>
    <property type="project" value="UniProtKB-UniRule"/>
</dbReference>
<dbReference type="GO" id="GO:0030154">
    <property type="term" value="P:cell differentiation"/>
    <property type="evidence" value="ECO:0007669"/>
    <property type="project" value="UniProtKB-UniRule"/>
</dbReference>
<proteinExistence type="inferred from homology"/>
<evidence type="ECO:0000256" key="8">
    <source>
        <dbReference type="ARBA" id="ARBA00022782"/>
    </source>
</evidence>
<reference evidence="11" key="2">
    <citation type="submission" date="2021-02" db="EMBL/GenBank/DDBJ databases">
        <authorList>
            <person name="Kimball J.A."/>
            <person name="Haas M.W."/>
            <person name="Macchietto M."/>
            <person name="Kono T."/>
            <person name="Duquette J."/>
            <person name="Shao M."/>
        </authorList>
    </citation>
    <scope>NUCLEOTIDE SEQUENCE</scope>
    <source>
        <tissue evidence="11">Fresh leaf tissue</tissue>
    </source>
</reference>
<dbReference type="PANTHER" id="PTHR33285:SF55">
    <property type="entry name" value="PHYTOSULFOKINES 3"/>
    <property type="match status" value="1"/>
</dbReference>
<reference evidence="11" key="1">
    <citation type="journal article" date="2021" name="bioRxiv">
        <title>Whole Genome Assembly and Annotation of Northern Wild Rice, Zizania palustris L., Supports a Whole Genome Duplication in the Zizania Genus.</title>
        <authorList>
            <person name="Haas M."/>
            <person name="Kono T."/>
            <person name="Macchietto M."/>
            <person name="Millas R."/>
            <person name="McGilp L."/>
            <person name="Shao M."/>
            <person name="Duquette J."/>
            <person name="Hirsch C.N."/>
            <person name="Kimball J."/>
        </authorList>
    </citation>
    <scope>NUCLEOTIDE SEQUENCE</scope>
    <source>
        <tissue evidence="11">Fresh leaf tissue</tissue>
    </source>
</reference>
<keyword evidence="12" id="KW-1185">Reference proteome</keyword>
<dbReference type="GO" id="GO:0008083">
    <property type="term" value="F:growth factor activity"/>
    <property type="evidence" value="ECO:0007669"/>
    <property type="project" value="UniProtKB-UniRule"/>
</dbReference>
<dbReference type="PANTHER" id="PTHR33285">
    <property type="entry name" value="PHYTOSULFOKINES 3"/>
    <property type="match status" value="1"/>
</dbReference>
<evidence type="ECO:0000256" key="9">
    <source>
        <dbReference type="ARBA" id="ARBA00023030"/>
    </source>
</evidence>
<evidence type="ECO:0000256" key="4">
    <source>
        <dbReference type="ARBA" id="ARBA00022473"/>
    </source>
</evidence>
<sequence>MSPRFIAVCLVALVLFVPVSHGGRVGPIEPAKGKASTDQAVEMTGQHHDGVDRVEGCEEEEDCMAKRLLAAQLDYIYTQGSHN</sequence>
<evidence type="ECO:0000256" key="7">
    <source>
        <dbReference type="ARBA" id="ARBA00022729"/>
    </source>
</evidence>
<dbReference type="Pfam" id="PF06404">
    <property type="entry name" value="PSK"/>
    <property type="match status" value="1"/>
</dbReference>
<keyword evidence="9 10" id="KW-0339">Growth factor</keyword>
<feature type="chain" id="PRO_5035337268" description="Phytosulfokine" evidence="10">
    <location>
        <begin position="23"/>
        <end position="83"/>
    </location>
</feature>
<comment type="caution">
    <text evidence="11">The sequence shown here is derived from an EMBL/GenBank/DDBJ whole genome shotgun (WGS) entry which is preliminary data.</text>
</comment>
<keyword evidence="6 10" id="KW-0765">Sulfation</keyword>
<name>A0A8J5WX66_ZIZPA</name>
<evidence type="ECO:0000256" key="1">
    <source>
        <dbReference type="ARBA" id="ARBA00003158"/>
    </source>
</evidence>
<evidence type="ECO:0000256" key="6">
    <source>
        <dbReference type="ARBA" id="ARBA00022641"/>
    </source>
</evidence>
<keyword evidence="8 10" id="KW-0221">Differentiation</keyword>
<protein>
    <recommendedName>
        <fullName evidence="10">Phytosulfokine</fullName>
    </recommendedName>
    <component>
        <recommendedName>
            <fullName evidence="10">Phytosulfokine-alpha</fullName>
            <shortName evidence="10">PSK-alpha</shortName>
            <shortName evidence="10">Phytosulfokine-a</shortName>
        </recommendedName>
    </component>
    <component>
        <recommendedName>
            <fullName evidence="10">Phytosulfokine-beta</fullName>
            <shortName evidence="10">PSK-beta</shortName>
            <shortName evidence="10">Phytosulfokine-b</shortName>
        </recommendedName>
    </component>
</protein>
<evidence type="ECO:0000256" key="3">
    <source>
        <dbReference type="ARBA" id="ARBA00010781"/>
    </source>
</evidence>
<keyword evidence="5 10" id="KW-0964">Secreted</keyword>
<feature type="signal peptide" evidence="10">
    <location>
        <begin position="1"/>
        <end position="22"/>
    </location>
</feature>
<evidence type="ECO:0000313" key="12">
    <source>
        <dbReference type="Proteomes" id="UP000729402"/>
    </source>
</evidence>
<comment type="PTM">
    <text evidence="10">Sulfation is important for activity and for the binding to a putative membrane receptor.</text>
</comment>
<comment type="function">
    <text evidence="1 10">Promotes plant cell differentiation, organogenesis and somatic embryogenesis as well as cell proliferation.</text>
</comment>
<comment type="PTM">
    <text evidence="10">PSK-alpha is produced by endopeptidase digestion. PSK-beta is produced from PSK-alpha by exopeptidase digestion.</text>
</comment>
<dbReference type="AlphaFoldDB" id="A0A8J5WX66"/>
<dbReference type="EMBL" id="JAAALK010000079">
    <property type="protein sequence ID" value="KAG8097770.1"/>
    <property type="molecule type" value="Genomic_DNA"/>
</dbReference>
<keyword evidence="7 10" id="KW-0732">Signal</keyword>
<organism evidence="11 12">
    <name type="scientific">Zizania palustris</name>
    <name type="common">Northern wild rice</name>
    <dbReference type="NCBI Taxonomy" id="103762"/>
    <lineage>
        <taxon>Eukaryota</taxon>
        <taxon>Viridiplantae</taxon>
        <taxon>Streptophyta</taxon>
        <taxon>Embryophyta</taxon>
        <taxon>Tracheophyta</taxon>
        <taxon>Spermatophyta</taxon>
        <taxon>Magnoliopsida</taxon>
        <taxon>Liliopsida</taxon>
        <taxon>Poales</taxon>
        <taxon>Poaceae</taxon>
        <taxon>BOP clade</taxon>
        <taxon>Oryzoideae</taxon>
        <taxon>Oryzeae</taxon>
        <taxon>Zizaniinae</taxon>
        <taxon>Zizania</taxon>
    </lineage>
</organism>
<dbReference type="InterPro" id="IPR009438">
    <property type="entry name" value="Phytosulfokine"/>
</dbReference>
<comment type="subcellular location">
    <subcellularLocation>
        <location evidence="2 10">Secreted</location>
    </subcellularLocation>
</comment>
<keyword evidence="4 10" id="KW-0217">Developmental protein</keyword>
<evidence type="ECO:0000256" key="5">
    <source>
        <dbReference type="ARBA" id="ARBA00022525"/>
    </source>
</evidence>
<evidence type="ECO:0000313" key="11">
    <source>
        <dbReference type="EMBL" id="KAG8097770.1"/>
    </source>
</evidence>
<evidence type="ECO:0000256" key="2">
    <source>
        <dbReference type="ARBA" id="ARBA00004613"/>
    </source>
</evidence>